<dbReference type="PROSITE" id="PS51257">
    <property type="entry name" value="PROKAR_LIPOPROTEIN"/>
    <property type="match status" value="1"/>
</dbReference>
<sequence>MRHSSIFLGLITAGVALTGCMLVRPAQHWEPFPYETFHSQLVIHSDAPLSGKQRLLDELAEQRGLINSKLSLVPTETPIHVYLYGDESDYTAFMNLRFPEMASRRAIFVGTDQKLSVYAYWGDHVAEDLRHEVSHGYLHAAVPTLPLWLDEGLAEYFEVGEGRRGYNITHVQLLAAQAQSNNWLPELTRLEALDSAADMTQQDYAESWAWVHYLLESDERAEVLTSYLHDLADGNPTEPLSTRIGRRLIVPQSALAEHVLTLR</sequence>
<evidence type="ECO:0000259" key="1">
    <source>
        <dbReference type="Pfam" id="PF07607"/>
    </source>
</evidence>
<evidence type="ECO:0000313" key="2">
    <source>
        <dbReference type="EMBL" id="QEG35337.1"/>
    </source>
</evidence>
<evidence type="ECO:0000313" key="3">
    <source>
        <dbReference type="Proteomes" id="UP000323917"/>
    </source>
</evidence>
<gene>
    <name evidence="2" type="ORF">Pr1d_26350</name>
</gene>
<feature type="domain" description="DUF1570" evidence="1">
    <location>
        <begin position="138"/>
        <end position="236"/>
    </location>
</feature>
<accession>A0A5B9Q8M0</accession>
<dbReference type="Pfam" id="PF07607">
    <property type="entry name" value="DUF1570"/>
    <property type="match status" value="1"/>
</dbReference>
<name>A0A5B9Q8M0_9BACT</name>
<dbReference type="OrthoDB" id="249876at2"/>
<dbReference type="Proteomes" id="UP000323917">
    <property type="component" value="Chromosome"/>
</dbReference>
<organism evidence="2 3">
    <name type="scientific">Bythopirellula goksoeyrii</name>
    <dbReference type="NCBI Taxonomy" id="1400387"/>
    <lineage>
        <taxon>Bacteria</taxon>
        <taxon>Pseudomonadati</taxon>
        <taxon>Planctomycetota</taxon>
        <taxon>Planctomycetia</taxon>
        <taxon>Pirellulales</taxon>
        <taxon>Lacipirellulaceae</taxon>
        <taxon>Bythopirellula</taxon>
    </lineage>
</organism>
<keyword evidence="3" id="KW-1185">Reference proteome</keyword>
<protein>
    <recommendedName>
        <fullName evidence="1">DUF1570 domain-containing protein</fullName>
    </recommendedName>
</protein>
<dbReference type="KEGG" id="bgok:Pr1d_26350"/>
<proteinExistence type="predicted"/>
<dbReference type="EMBL" id="CP042913">
    <property type="protein sequence ID" value="QEG35337.1"/>
    <property type="molecule type" value="Genomic_DNA"/>
</dbReference>
<dbReference type="RefSeq" id="WP_148073861.1">
    <property type="nucleotide sequence ID" value="NZ_CP042913.1"/>
</dbReference>
<dbReference type="AlphaFoldDB" id="A0A5B9Q8M0"/>
<dbReference type="InterPro" id="IPR011464">
    <property type="entry name" value="DUF1570"/>
</dbReference>
<reference evidence="2 3" key="1">
    <citation type="submission" date="2019-08" db="EMBL/GenBank/DDBJ databases">
        <title>Deep-cultivation of Planctomycetes and their phenomic and genomic characterization uncovers novel biology.</title>
        <authorList>
            <person name="Wiegand S."/>
            <person name="Jogler M."/>
            <person name="Boedeker C."/>
            <person name="Pinto D."/>
            <person name="Vollmers J."/>
            <person name="Rivas-Marin E."/>
            <person name="Kohn T."/>
            <person name="Peeters S.H."/>
            <person name="Heuer A."/>
            <person name="Rast P."/>
            <person name="Oberbeckmann S."/>
            <person name="Bunk B."/>
            <person name="Jeske O."/>
            <person name="Meyerdierks A."/>
            <person name="Storesund J.E."/>
            <person name="Kallscheuer N."/>
            <person name="Luecker S."/>
            <person name="Lage O.M."/>
            <person name="Pohl T."/>
            <person name="Merkel B.J."/>
            <person name="Hornburger P."/>
            <person name="Mueller R.-W."/>
            <person name="Bruemmer F."/>
            <person name="Labrenz M."/>
            <person name="Spormann A.M."/>
            <person name="Op den Camp H."/>
            <person name="Overmann J."/>
            <person name="Amann R."/>
            <person name="Jetten M.S.M."/>
            <person name="Mascher T."/>
            <person name="Medema M.H."/>
            <person name="Devos D.P."/>
            <person name="Kaster A.-K."/>
            <person name="Ovreas L."/>
            <person name="Rohde M."/>
            <person name="Galperin M.Y."/>
            <person name="Jogler C."/>
        </authorList>
    </citation>
    <scope>NUCLEOTIDE SEQUENCE [LARGE SCALE GENOMIC DNA]</scope>
    <source>
        <strain evidence="2 3">Pr1d</strain>
    </source>
</reference>